<gene>
    <name evidence="1" type="ORF">H9I45_13695</name>
</gene>
<name>A0A7L8AEL9_9FLAO</name>
<organism evidence="1 2">
    <name type="scientific">Polaribacter haliotis</name>
    <dbReference type="NCBI Taxonomy" id="1888915"/>
    <lineage>
        <taxon>Bacteria</taxon>
        <taxon>Pseudomonadati</taxon>
        <taxon>Bacteroidota</taxon>
        <taxon>Flavobacteriia</taxon>
        <taxon>Flavobacteriales</taxon>
        <taxon>Flavobacteriaceae</taxon>
    </lineage>
</organism>
<evidence type="ECO:0000313" key="2">
    <source>
        <dbReference type="Proteomes" id="UP000516764"/>
    </source>
</evidence>
<sequence length="465" mass="54148">MNCKRFLFFIIFITTFFSCSEDSDFSVPRNLQQYIDENSNLEMDDLIAFASNAKANTSLNYIFYYPEEGATDIRYYETLDINVDEKDFSNYRRETLTQEDVFGGKLEKFSRSGDTEAWCLVTYLREGKLHISDPILLKNASKATEYSSDVDIDYTTTLEPRFTWEDGTIDENVIYFQVISDEENDFISGTYTEEKTFKYYDTSNVVLNINTAEPEELVEDEIYNFTLMGVSEDNWVNLIIEKQFIPRNLEEYIAVNNDKTTETARAFAGNANGNKETTYIYYYPVADAFDFRYYETEDTTVDKTDFSNYRRKNLTSTAALGNQFRRFSNDSSKEVWCIVTFISGDKLYVSDPIKTKNQTRTTEWKSEVTIDDSETLKPRFTWTDGVFVENDRYLQIFTKEDDSFLSGTYTTEKTFKYYDTSNVVENLNISTPPALVLDDENTFTLFGISNDNWVNLVIQKTFIVQ</sequence>
<evidence type="ECO:0000313" key="1">
    <source>
        <dbReference type="EMBL" id="QOD60384.1"/>
    </source>
</evidence>
<reference evidence="1 2" key="1">
    <citation type="journal article" date="2016" name="Int. J. Syst. Evol. Microbiol.">
        <title>Polaribacter haliotis sp. nov., isolated from the gut of abalone Haliotis discus hannai.</title>
        <authorList>
            <person name="Kim Y.O."/>
            <person name="Park I.S."/>
            <person name="Park S."/>
            <person name="Nam B.H."/>
            <person name="Park J.M."/>
            <person name="Kim D.G."/>
            <person name="Yoon J.H."/>
        </authorList>
    </citation>
    <scope>NUCLEOTIDE SEQUENCE [LARGE SCALE GENOMIC DNA]</scope>
    <source>
        <strain evidence="1 2">KCTC 52418</strain>
    </source>
</reference>
<keyword evidence="2" id="KW-1185">Reference proteome</keyword>
<accession>A0A7L8AEL9</accession>
<dbReference type="OrthoDB" id="1177023at2"/>
<dbReference type="RefSeq" id="WP_088354019.1">
    <property type="nucleotide sequence ID" value="NZ_CP061813.1"/>
</dbReference>
<protein>
    <submittedName>
        <fullName evidence="1">Uncharacterized protein</fullName>
    </submittedName>
</protein>
<dbReference type="Proteomes" id="UP000516764">
    <property type="component" value="Chromosome"/>
</dbReference>
<dbReference type="EMBL" id="CP061813">
    <property type="protein sequence ID" value="QOD60384.1"/>
    <property type="molecule type" value="Genomic_DNA"/>
</dbReference>
<proteinExistence type="predicted"/>
<dbReference type="KEGG" id="phal:H9I45_13695"/>
<dbReference type="PROSITE" id="PS51257">
    <property type="entry name" value="PROKAR_LIPOPROTEIN"/>
    <property type="match status" value="1"/>
</dbReference>
<dbReference type="AlphaFoldDB" id="A0A7L8AEL9"/>